<keyword evidence="3" id="KW-1185">Reference proteome</keyword>
<name>A0A1T4KPR9_9ENTE</name>
<feature type="transmembrane region" description="Helical" evidence="1">
    <location>
        <begin position="32"/>
        <end position="52"/>
    </location>
</feature>
<dbReference type="Proteomes" id="UP000190328">
    <property type="component" value="Unassembled WGS sequence"/>
</dbReference>
<gene>
    <name evidence="2" type="ORF">SAMN02745116_00322</name>
</gene>
<keyword evidence="1" id="KW-1133">Transmembrane helix</keyword>
<feature type="transmembrane region" description="Helical" evidence="1">
    <location>
        <begin position="88"/>
        <end position="115"/>
    </location>
</feature>
<sequence length="127" mass="14833">MKHILLKLLLMLGFSLPTEVLAIYIEHTYFLEIGFVLSVLITFFLAFFAQIIRARKSWILGNGLTLVTTVIFETTVDKNYLFEHSWSTINLLVFIFVVCWLVPQVFGAIWGYLYVSSSLYRNRRTQE</sequence>
<accession>A0A1T4KPR9</accession>
<organism evidence="2 3">
    <name type="scientific">Pilibacter termitis</name>
    <dbReference type="NCBI Taxonomy" id="263852"/>
    <lineage>
        <taxon>Bacteria</taxon>
        <taxon>Bacillati</taxon>
        <taxon>Bacillota</taxon>
        <taxon>Bacilli</taxon>
        <taxon>Lactobacillales</taxon>
        <taxon>Enterococcaceae</taxon>
        <taxon>Pilibacter</taxon>
    </lineage>
</organism>
<dbReference type="EMBL" id="FUXI01000003">
    <property type="protein sequence ID" value="SJZ44405.1"/>
    <property type="molecule type" value="Genomic_DNA"/>
</dbReference>
<proteinExistence type="predicted"/>
<feature type="transmembrane region" description="Helical" evidence="1">
    <location>
        <begin position="59"/>
        <end position="76"/>
    </location>
</feature>
<evidence type="ECO:0000313" key="2">
    <source>
        <dbReference type="EMBL" id="SJZ44405.1"/>
    </source>
</evidence>
<dbReference type="RefSeq" id="WP_078806286.1">
    <property type="nucleotide sequence ID" value="NZ_FUXI01000003.1"/>
</dbReference>
<dbReference type="STRING" id="263852.SAMN02745116_00322"/>
<evidence type="ECO:0000313" key="3">
    <source>
        <dbReference type="Proteomes" id="UP000190328"/>
    </source>
</evidence>
<protein>
    <submittedName>
        <fullName evidence="2">Uncharacterized protein</fullName>
    </submittedName>
</protein>
<reference evidence="2 3" key="1">
    <citation type="submission" date="2017-02" db="EMBL/GenBank/DDBJ databases">
        <authorList>
            <person name="Peterson S.W."/>
        </authorList>
    </citation>
    <scope>NUCLEOTIDE SEQUENCE [LARGE SCALE GENOMIC DNA]</scope>
    <source>
        <strain evidence="2 3">ATCC BAA-1030</strain>
    </source>
</reference>
<keyword evidence="1" id="KW-0472">Membrane</keyword>
<dbReference type="OrthoDB" id="65129at2"/>
<keyword evidence="1" id="KW-0812">Transmembrane</keyword>
<evidence type="ECO:0000256" key="1">
    <source>
        <dbReference type="SAM" id="Phobius"/>
    </source>
</evidence>
<dbReference type="AlphaFoldDB" id="A0A1T4KPR9"/>